<dbReference type="GO" id="GO:0035091">
    <property type="term" value="F:phosphatidylinositol binding"/>
    <property type="evidence" value="ECO:0007669"/>
    <property type="project" value="InterPro"/>
</dbReference>
<reference evidence="3" key="1">
    <citation type="submission" date="2021-02" db="EMBL/GenBank/DDBJ databases">
        <authorList>
            <person name="Palmer J.M."/>
        </authorList>
    </citation>
    <scope>NUCLEOTIDE SEQUENCE</scope>
    <source>
        <strain evidence="3">SCRP23</strain>
    </source>
</reference>
<evidence type="ECO:0000313" key="4">
    <source>
        <dbReference type="Proteomes" id="UP000693981"/>
    </source>
</evidence>
<dbReference type="AlphaFoldDB" id="A0A8T1X768"/>
<dbReference type="Proteomes" id="UP000693981">
    <property type="component" value="Unassembled WGS sequence"/>
</dbReference>
<accession>A0A8T1X768</accession>
<comment type="caution">
    <text evidence="3">The sequence shown here is derived from an EMBL/GenBank/DDBJ whole genome shotgun (WGS) entry which is preliminary data.</text>
</comment>
<evidence type="ECO:0000259" key="2">
    <source>
        <dbReference type="PROSITE" id="PS50195"/>
    </source>
</evidence>
<evidence type="ECO:0000313" key="3">
    <source>
        <dbReference type="EMBL" id="KAG7399689.1"/>
    </source>
</evidence>
<dbReference type="Pfam" id="PF00787">
    <property type="entry name" value="PX"/>
    <property type="match status" value="1"/>
</dbReference>
<gene>
    <name evidence="3" type="ORF">PHYBOEH_008196</name>
</gene>
<organism evidence="3 4">
    <name type="scientific">Phytophthora boehmeriae</name>
    <dbReference type="NCBI Taxonomy" id="109152"/>
    <lineage>
        <taxon>Eukaryota</taxon>
        <taxon>Sar</taxon>
        <taxon>Stramenopiles</taxon>
        <taxon>Oomycota</taxon>
        <taxon>Peronosporomycetes</taxon>
        <taxon>Peronosporales</taxon>
        <taxon>Peronosporaceae</taxon>
        <taxon>Phytophthora</taxon>
    </lineage>
</organism>
<proteinExistence type="predicted"/>
<feature type="compositionally biased region" description="Basic and acidic residues" evidence="1">
    <location>
        <begin position="163"/>
        <end position="177"/>
    </location>
</feature>
<sequence length="314" mass="35355">MVNGQLRVAVIGSQTRHKESPKQAYTVYRTSVNHRGLCYHRLIRYRQFMAFAKKLKLAADEEPIQAKLPPKIWWSRKASLKAETVEARQVLLNEYMQQVCARRMTAKSEERLMQLLKIGDYADREDSEAGERRLSKHQSSILTECASDVLERNSTMQISTAEEAPHHEEDEAVEKKARCSSTDEESVRASGDQVQPKSPQPEDPEPTADLGETREDRANSAPLSPAPLKLKTRPLSLSFSQKNYKNSLLDSNRDLDGGRGSIGSLGSDYSSTPERQYFGQIKNCLMNIDGILESSRKIEGRVREKQEANSSKAA</sequence>
<name>A0A8T1X768_9STRA</name>
<dbReference type="InterPro" id="IPR001683">
    <property type="entry name" value="PX_dom"/>
</dbReference>
<dbReference type="OrthoDB" id="167675at2759"/>
<evidence type="ECO:0000256" key="1">
    <source>
        <dbReference type="SAM" id="MobiDB-lite"/>
    </source>
</evidence>
<feature type="domain" description="PX" evidence="2">
    <location>
        <begin position="6"/>
        <end position="122"/>
    </location>
</feature>
<feature type="region of interest" description="Disordered" evidence="1">
    <location>
        <begin position="160"/>
        <end position="234"/>
    </location>
</feature>
<dbReference type="PROSITE" id="PS50195">
    <property type="entry name" value="PX"/>
    <property type="match status" value="1"/>
</dbReference>
<keyword evidence="4" id="KW-1185">Reference proteome</keyword>
<dbReference type="CDD" id="cd06093">
    <property type="entry name" value="PX_domain"/>
    <property type="match status" value="1"/>
</dbReference>
<protein>
    <recommendedName>
        <fullName evidence="2">PX domain-containing protein</fullName>
    </recommendedName>
</protein>
<dbReference type="EMBL" id="JAGDFL010000047">
    <property type="protein sequence ID" value="KAG7399689.1"/>
    <property type="molecule type" value="Genomic_DNA"/>
</dbReference>